<dbReference type="PROSITE" id="PS50995">
    <property type="entry name" value="HTH_MARR_2"/>
    <property type="match status" value="1"/>
</dbReference>
<protein>
    <recommendedName>
        <fullName evidence="5">HTH marR-type domain-containing protein</fullName>
    </recommendedName>
</protein>
<dbReference type="PRINTS" id="PR00598">
    <property type="entry name" value="HTHMARR"/>
</dbReference>
<dbReference type="InterPro" id="IPR036388">
    <property type="entry name" value="WH-like_DNA-bd_sf"/>
</dbReference>
<evidence type="ECO:0000313" key="6">
    <source>
        <dbReference type="EMBL" id="GGK99382.1"/>
    </source>
</evidence>
<dbReference type="InterPro" id="IPR036390">
    <property type="entry name" value="WH_DNA-bd_sf"/>
</dbReference>
<dbReference type="PANTHER" id="PTHR42756:SF1">
    <property type="entry name" value="TRANSCRIPTIONAL REPRESSOR OF EMRAB OPERON"/>
    <property type="match status" value="1"/>
</dbReference>
<dbReference type="Proteomes" id="UP000656042">
    <property type="component" value="Unassembled WGS sequence"/>
</dbReference>
<dbReference type="InterPro" id="IPR000835">
    <property type="entry name" value="HTH_MarR-typ"/>
</dbReference>
<reference evidence="6" key="2">
    <citation type="submission" date="2020-09" db="EMBL/GenBank/DDBJ databases">
        <authorList>
            <person name="Sun Q."/>
            <person name="Zhou Y."/>
        </authorList>
    </citation>
    <scope>NUCLEOTIDE SEQUENCE</scope>
    <source>
        <strain evidence="6">CGMCC 4.7299</strain>
    </source>
</reference>
<gene>
    <name evidence="6" type="ORF">GCM10012284_37240</name>
</gene>
<dbReference type="EMBL" id="BMMX01000016">
    <property type="protein sequence ID" value="GGK99382.1"/>
    <property type="molecule type" value="Genomic_DNA"/>
</dbReference>
<dbReference type="PANTHER" id="PTHR42756">
    <property type="entry name" value="TRANSCRIPTIONAL REGULATOR, MARR"/>
    <property type="match status" value="1"/>
</dbReference>
<evidence type="ECO:0000259" key="5">
    <source>
        <dbReference type="PROSITE" id="PS50995"/>
    </source>
</evidence>
<comment type="caution">
    <text evidence="6">The sequence shown here is derived from an EMBL/GenBank/DDBJ whole genome shotgun (WGS) entry which is preliminary data.</text>
</comment>
<dbReference type="AlphaFoldDB" id="A0A8J3C2F0"/>
<evidence type="ECO:0000256" key="2">
    <source>
        <dbReference type="ARBA" id="ARBA00023125"/>
    </source>
</evidence>
<dbReference type="GO" id="GO:0003700">
    <property type="term" value="F:DNA-binding transcription factor activity"/>
    <property type="evidence" value="ECO:0007669"/>
    <property type="project" value="InterPro"/>
</dbReference>
<keyword evidence="3" id="KW-0804">Transcription</keyword>
<dbReference type="SUPFAM" id="SSF46785">
    <property type="entry name" value="Winged helix' DNA-binding domain"/>
    <property type="match status" value="1"/>
</dbReference>
<evidence type="ECO:0000256" key="3">
    <source>
        <dbReference type="ARBA" id="ARBA00023163"/>
    </source>
</evidence>
<evidence type="ECO:0000313" key="7">
    <source>
        <dbReference type="Proteomes" id="UP000656042"/>
    </source>
</evidence>
<name>A0A8J3C2F0_9ACTN</name>
<sequence length="98" mass="10643">MSGMIDRLMSQGLVGRTGDPHDRRVRRVALTESGSRLIRSIITAGADKQRRLLSRLSDEELAVVVRASDVMLRAARADAGADPVTPDPAPGRRPARRS</sequence>
<accession>A0A8J3C2F0</accession>
<organism evidence="6 7">
    <name type="scientific">Mangrovihabitans endophyticus</name>
    <dbReference type="NCBI Taxonomy" id="1751298"/>
    <lineage>
        <taxon>Bacteria</taxon>
        <taxon>Bacillati</taxon>
        <taxon>Actinomycetota</taxon>
        <taxon>Actinomycetes</taxon>
        <taxon>Micromonosporales</taxon>
        <taxon>Micromonosporaceae</taxon>
        <taxon>Mangrovihabitans</taxon>
    </lineage>
</organism>
<evidence type="ECO:0000256" key="4">
    <source>
        <dbReference type="SAM" id="MobiDB-lite"/>
    </source>
</evidence>
<dbReference type="Pfam" id="PF13463">
    <property type="entry name" value="HTH_27"/>
    <property type="match status" value="1"/>
</dbReference>
<evidence type="ECO:0000256" key="1">
    <source>
        <dbReference type="ARBA" id="ARBA00023015"/>
    </source>
</evidence>
<keyword evidence="1" id="KW-0805">Transcription regulation</keyword>
<keyword evidence="7" id="KW-1185">Reference proteome</keyword>
<feature type="region of interest" description="Disordered" evidence="4">
    <location>
        <begin position="76"/>
        <end position="98"/>
    </location>
</feature>
<reference evidence="6" key="1">
    <citation type="journal article" date="2014" name="Int. J. Syst. Evol. Microbiol.">
        <title>Complete genome sequence of Corynebacterium casei LMG S-19264T (=DSM 44701T), isolated from a smear-ripened cheese.</title>
        <authorList>
            <consortium name="US DOE Joint Genome Institute (JGI-PGF)"/>
            <person name="Walter F."/>
            <person name="Albersmeier A."/>
            <person name="Kalinowski J."/>
            <person name="Ruckert C."/>
        </authorList>
    </citation>
    <scope>NUCLEOTIDE SEQUENCE</scope>
    <source>
        <strain evidence="6">CGMCC 4.7299</strain>
    </source>
</reference>
<feature type="domain" description="HTH marR-type" evidence="5">
    <location>
        <begin position="1"/>
        <end position="73"/>
    </location>
</feature>
<dbReference type="GO" id="GO:0003677">
    <property type="term" value="F:DNA binding"/>
    <property type="evidence" value="ECO:0007669"/>
    <property type="project" value="UniProtKB-KW"/>
</dbReference>
<keyword evidence="2" id="KW-0238">DNA-binding</keyword>
<feature type="region of interest" description="Disordered" evidence="4">
    <location>
        <begin position="1"/>
        <end position="20"/>
    </location>
</feature>
<dbReference type="Gene3D" id="1.10.10.10">
    <property type="entry name" value="Winged helix-like DNA-binding domain superfamily/Winged helix DNA-binding domain"/>
    <property type="match status" value="1"/>
</dbReference>
<proteinExistence type="predicted"/>